<dbReference type="Proteomes" id="UP000226442">
    <property type="component" value="Unassembled WGS sequence"/>
</dbReference>
<organism evidence="1 2">
    <name type="scientific">Tychonema bourrellyi FEM_GT703</name>
    <dbReference type="NCBI Taxonomy" id="2040638"/>
    <lineage>
        <taxon>Bacteria</taxon>
        <taxon>Bacillati</taxon>
        <taxon>Cyanobacteriota</taxon>
        <taxon>Cyanophyceae</taxon>
        <taxon>Oscillatoriophycideae</taxon>
        <taxon>Oscillatoriales</taxon>
        <taxon>Microcoleaceae</taxon>
        <taxon>Tychonema</taxon>
    </lineage>
</organism>
<reference evidence="1" key="1">
    <citation type="submission" date="2017-10" db="EMBL/GenBank/DDBJ databases">
        <title>Draft genome sequence of the planktic cyanobacteria Tychonema bourrellyi isolated from alpine lentic freshwater.</title>
        <authorList>
            <person name="Tett A."/>
            <person name="Armanini F."/>
            <person name="Asnicar F."/>
            <person name="Boscaini A."/>
            <person name="Pasolli E."/>
            <person name="Zolfo M."/>
            <person name="Donati C."/>
            <person name="Salmaso N."/>
            <person name="Segata N."/>
        </authorList>
    </citation>
    <scope>NUCLEOTIDE SEQUENCE</scope>
    <source>
        <strain evidence="1">FEM_GT703</strain>
    </source>
</reference>
<dbReference type="AlphaFoldDB" id="A0A2G4F3X8"/>
<gene>
    <name evidence="1" type="ORF">CP500_006675</name>
</gene>
<comment type="caution">
    <text evidence="1">The sequence shown here is derived from an EMBL/GenBank/DDBJ whole genome shotgun (WGS) entry which is preliminary data.</text>
</comment>
<proteinExistence type="predicted"/>
<evidence type="ECO:0000313" key="2">
    <source>
        <dbReference type="Proteomes" id="UP000226442"/>
    </source>
</evidence>
<keyword evidence="2" id="KW-1185">Reference proteome</keyword>
<name>A0A2G4F3X8_9CYAN</name>
<dbReference type="EMBL" id="NXIB02000028">
    <property type="protein sequence ID" value="PHX56187.1"/>
    <property type="molecule type" value="Genomic_DNA"/>
</dbReference>
<evidence type="ECO:0000313" key="1">
    <source>
        <dbReference type="EMBL" id="PHX56187.1"/>
    </source>
</evidence>
<protein>
    <submittedName>
        <fullName evidence="1">Uncharacterized protein</fullName>
    </submittedName>
</protein>
<sequence length="81" mass="10016">MYLTDRQILTFWQTFLPDRLFRDFALKYYLLTPYHIHGYLSISAIDYSLTFDTKQNLPSHYFTRRMQQSFFTETDHCYHVF</sequence>
<accession>A0A2G4F3X8</accession>